<dbReference type="Pfam" id="PF13489">
    <property type="entry name" value="Methyltransf_23"/>
    <property type="match status" value="1"/>
</dbReference>
<keyword evidence="1" id="KW-0489">Methyltransferase</keyword>
<dbReference type="GO" id="GO:0032259">
    <property type="term" value="P:methylation"/>
    <property type="evidence" value="ECO:0007669"/>
    <property type="project" value="UniProtKB-KW"/>
</dbReference>
<name>A0A385EEC3_9CAUD</name>
<dbReference type="InterPro" id="IPR029063">
    <property type="entry name" value="SAM-dependent_MTases_sf"/>
</dbReference>
<dbReference type="Proteomes" id="UP000259421">
    <property type="component" value="Segment"/>
</dbReference>
<dbReference type="GO" id="GO:0008168">
    <property type="term" value="F:methyltransferase activity"/>
    <property type="evidence" value="ECO:0007669"/>
    <property type="project" value="UniProtKB-KW"/>
</dbReference>
<reference evidence="2" key="1">
    <citation type="submission" date="2018-07" db="EMBL/GenBank/DDBJ databases">
        <title>Giant CbK-like Caulobacter bacteriophages have genetically divergent genomes.</title>
        <authorList>
            <person name="Wilson K.M."/>
            <person name="Ely B."/>
        </authorList>
    </citation>
    <scope>NUCLEOTIDE SEQUENCE [LARGE SCALE GENOMIC DNA]</scope>
</reference>
<gene>
    <name evidence="1" type="ORF">CcrBL9_gp178</name>
</gene>
<dbReference type="Gene3D" id="3.40.50.150">
    <property type="entry name" value="Vaccinia Virus protein VP39"/>
    <property type="match status" value="1"/>
</dbReference>
<dbReference type="SUPFAM" id="SSF53335">
    <property type="entry name" value="S-adenosyl-L-methionine-dependent methyltransferases"/>
    <property type="match status" value="1"/>
</dbReference>
<proteinExistence type="predicted"/>
<evidence type="ECO:0000313" key="1">
    <source>
        <dbReference type="EMBL" id="AXQ69202.1"/>
    </source>
</evidence>
<dbReference type="EMBL" id="MH588546">
    <property type="protein sequence ID" value="AXQ69202.1"/>
    <property type="molecule type" value="Genomic_DNA"/>
</dbReference>
<organism evidence="1 2">
    <name type="scientific">Caulobacter phage CcrBL9</name>
    <dbReference type="NCBI Taxonomy" id="2283270"/>
    <lineage>
        <taxon>Viruses</taxon>
        <taxon>Duplodnaviria</taxon>
        <taxon>Heunggongvirae</taxon>
        <taxon>Uroviricota</taxon>
        <taxon>Caudoviricetes</taxon>
        <taxon>Jeanschmidtviridae</taxon>
        <taxon>Bertelyvirus</taxon>
        <taxon>Bertelyvirus BL9</taxon>
    </lineage>
</organism>
<reference evidence="1 2" key="2">
    <citation type="submission" date="2018-09" db="EMBL/GenBank/DDBJ databases">
        <title>Giant CbK-like Caulobacter bacteriophages have genetically divergent genomes.</title>
        <authorList>
            <person name="Wilson K."/>
            <person name="Ely B."/>
        </authorList>
    </citation>
    <scope>NUCLEOTIDE SEQUENCE [LARGE SCALE GENOMIC DNA]</scope>
</reference>
<keyword evidence="2" id="KW-1185">Reference proteome</keyword>
<protein>
    <submittedName>
        <fullName evidence="1">FkbM family methyltransferase</fullName>
    </submittedName>
</protein>
<evidence type="ECO:0000313" key="2">
    <source>
        <dbReference type="Proteomes" id="UP000259421"/>
    </source>
</evidence>
<sequence length="175" mass="19519">MSDTISEAYRSLNAALHGENPSYGANGWQWIGPVLHFAQAHDARSILDYGCGKDSFARWAPQTAPNIRYESYDPAIPEHAAPPPICDFVACLDVLEHIEPDHLDAVLADIRDHMRLGGFFVICLRAAKKELPDGRNAHLIIESDGWWIDRLKTIFGAVHKIKGLSKDSLVVHVER</sequence>
<keyword evidence="1" id="KW-0808">Transferase</keyword>
<accession>A0A385EEC3</accession>